<dbReference type="AlphaFoldDB" id="A0A448WUY6"/>
<organism evidence="2 3">
    <name type="scientific">Protopolystoma xenopodis</name>
    <dbReference type="NCBI Taxonomy" id="117903"/>
    <lineage>
        <taxon>Eukaryota</taxon>
        <taxon>Metazoa</taxon>
        <taxon>Spiralia</taxon>
        <taxon>Lophotrochozoa</taxon>
        <taxon>Platyhelminthes</taxon>
        <taxon>Monogenea</taxon>
        <taxon>Polyopisthocotylea</taxon>
        <taxon>Polystomatidea</taxon>
        <taxon>Polystomatidae</taxon>
        <taxon>Protopolystoma</taxon>
    </lineage>
</organism>
<evidence type="ECO:0000313" key="2">
    <source>
        <dbReference type="EMBL" id="VEL20867.1"/>
    </source>
</evidence>
<dbReference type="EMBL" id="CAAALY010048335">
    <property type="protein sequence ID" value="VEL20867.1"/>
    <property type="molecule type" value="Genomic_DNA"/>
</dbReference>
<evidence type="ECO:0000313" key="3">
    <source>
        <dbReference type="Proteomes" id="UP000784294"/>
    </source>
</evidence>
<keyword evidence="3" id="KW-1185">Reference proteome</keyword>
<accession>A0A448WUY6</accession>
<reference evidence="2" key="1">
    <citation type="submission" date="2018-11" db="EMBL/GenBank/DDBJ databases">
        <authorList>
            <consortium name="Pathogen Informatics"/>
        </authorList>
    </citation>
    <scope>NUCLEOTIDE SEQUENCE</scope>
</reference>
<name>A0A448WUY6_9PLAT</name>
<comment type="caution">
    <text evidence="2">The sequence shown here is derived from an EMBL/GenBank/DDBJ whole genome shotgun (WGS) entry which is preliminary data.</text>
</comment>
<evidence type="ECO:0000256" key="1">
    <source>
        <dbReference type="SAM" id="MobiDB-lite"/>
    </source>
</evidence>
<proteinExistence type="predicted"/>
<protein>
    <submittedName>
        <fullName evidence="2">Uncharacterized protein</fullName>
    </submittedName>
</protein>
<sequence length="137" mass="14616">MGKLSSVQFHPACGANDGNLSTDIGGHKYATNNHSDNGSNYRSTRDVVNDSTNTVVPNNESSLPILLSGTSSPLHAPPAALVCLSDSLPSKRLEETACRQNYLLPLAESRHLAGARQNLHISRNVFTSGQLHLPSLT</sequence>
<feature type="region of interest" description="Disordered" evidence="1">
    <location>
        <begin position="26"/>
        <end position="59"/>
    </location>
</feature>
<gene>
    <name evidence="2" type="ORF">PXEA_LOCUS14307</name>
</gene>
<dbReference type="Proteomes" id="UP000784294">
    <property type="component" value="Unassembled WGS sequence"/>
</dbReference>
<feature type="compositionally biased region" description="Polar residues" evidence="1">
    <location>
        <begin position="49"/>
        <end position="59"/>
    </location>
</feature>
<feature type="compositionally biased region" description="Polar residues" evidence="1">
    <location>
        <begin position="30"/>
        <end position="42"/>
    </location>
</feature>